<evidence type="ECO:0000313" key="3">
    <source>
        <dbReference type="EnsemblPlants" id="AES69812"/>
    </source>
</evidence>
<dbReference type="EnsemblPlants" id="AES69812">
    <property type="protein sequence ID" value="AES69812"/>
    <property type="gene ID" value="MTR_3g035410"/>
</dbReference>
<evidence type="ECO:0000313" key="2">
    <source>
        <dbReference type="EMBL" id="AES69812.2"/>
    </source>
</evidence>
<keyword evidence="4" id="KW-1185">Reference proteome</keyword>
<feature type="region of interest" description="Disordered" evidence="1">
    <location>
        <begin position="133"/>
        <end position="157"/>
    </location>
</feature>
<feature type="compositionally biased region" description="Low complexity" evidence="1">
    <location>
        <begin position="296"/>
        <end position="309"/>
    </location>
</feature>
<dbReference type="GO" id="GO:0042273">
    <property type="term" value="P:ribosomal large subunit biogenesis"/>
    <property type="evidence" value="ECO:0000318"/>
    <property type="project" value="GO_Central"/>
</dbReference>
<organism evidence="2 4">
    <name type="scientific">Medicago truncatula</name>
    <name type="common">Barrel medic</name>
    <name type="synonym">Medicago tribuloides</name>
    <dbReference type="NCBI Taxonomy" id="3880"/>
    <lineage>
        <taxon>Eukaryota</taxon>
        <taxon>Viridiplantae</taxon>
        <taxon>Streptophyta</taxon>
        <taxon>Embryophyta</taxon>
        <taxon>Tracheophyta</taxon>
        <taxon>Spermatophyta</taxon>
        <taxon>Magnoliopsida</taxon>
        <taxon>eudicotyledons</taxon>
        <taxon>Gunneridae</taxon>
        <taxon>Pentapetalae</taxon>
        <taxon>rosids</taxon>
        <taxon>fabids</taxon>
        <taxon>Fabales</taxon>
        <taxon>Fabaceae</taxon>
        <taxon>Papilionoideae</taxon>
        <taxon>50 kb inversion clade</taxon>
        <taxon>NPAAA clade</taxon>
        <taxon>Hologalegina</taxon>
        <taxon>IRL clade</taxon>
        <taxon>Trifolieae</taxon>
        <taxon>Medicago</taxon>
    </lineage>
</organism>
<accession>A0A0C3VEL8</accession>
<reference evidence="2 4" key="1">
    <citation type="journal article" date="2011" name="Nature">
        <title>The Medicago genome provides insight into the evolution of rhizobial symbioses.</title>
        <authorList>
            <person name="Young N.D."/>
            <person name="Debelle F."/>
            <person name="Oldroyd G.E."/>
            <person name="Geurts R."/>
            <person name="Cannon S.B."/>
            <person name="Udvardi M.K."/>
            <person name="Benedito V.A."/>
            <person name="Mayer K.F."/>
            <person name="Gouzy J."/>
            <person name="Schoof H."/>
            <person name="Van de Peer Y."/>
            <person name="Proost S."/>
            <person name="Cook D.R."/>
            <person name="Meyers B.C."/>
            <person name="Spannagl M."/>
            <person name="Cheung F."/>
            <person name="De Mita S."/>
            <person name="Krishnakumar V."/>
            <person name="Gundlach H."/>
            <person name="Zhou S."/>
            <person name="Mudge J."/>
            <person name="Bharti A.K."/>
            <person name="Murray J.D."/>
            <person name="Naoumkina M.A."/>
            <person name="Rosen B."/>
            <person name="Silverstein K.A."/>
            <person name="Tang H."/>
            <person name="Rombauts S."/>
            <person name="Zhao P.X."/>
            <person name="Zhou P."/>
            <person name="Barbe V."/>
            <person name="Bardou P."/>
            <person name="Bechner M."/>
            <person name="Bellec A."/>
            <person name="Berger A."/>
            <person name="Berges H."/>
            <person name="Bidwell S."/>
            <person name="Bisseling T."/>
            <person name="Choisne N."/>
            <person name="Couloux A."/>
            <person name="Denny R."/>
            <person name="Deshpande S."/>
            <person name="Dai X."/>
            <person name="Doyle J.J."/>
            <person name="Dudez A.M."/>
            <person name="Farmer A.D."/>
            <person name="Fouteau S."/>
            <person name="Franken C."/>
            <person name="Gibelin C."/>
            <person name="Gish J."/>
            <person name="Goldstein S."/>
            <person name="Gonzalez A.J."/>
            <person name="Green P.J."/>
            <person name="Hallab A."/>
            <person name="Hartog M."/>
            <person name="Hua A."/>
            <person name="Humphray S.J."/>
            <person name="Jeong D.H."/>
            <person name="Jing Y."/>
            <person name="Jocker A."/>
            <person name="Kenton S.M."/>
            <person name="Kim D.J."/>
            <person name="Klee K."/>
            <person name="Lai H."/>
            <person name="Lang C."/>
            <person name="Lin S."/>
            <person name="Macmil S.L."/>
            <person name="Magdelenat G."/>
            <person name="Matthews L."/>
            <person name="McCorrison J."/>
            <person name="Monaghan E.L."/>
            <person name="Mun J.H."/>
            <person name="Najar F.Z."/>
            <person name="Nicholson C."/>
            <person name="Noirot C."/>
            <person name="O'Bleness M."/>
            <person name="Paule C.R."/>
            <person name="Poulain J."/>
            <person name="Prion F."/>
            <person name="Qin B."/>
            <person name="Qu C."/>
            <person name="Retzel E.F."/>
            <person name="Riddle C."/>
            <person name="Sallet E."/>
            <person name="Samain S."/>
            <person name="Samson N."/>
            <person name="Sanders I."/>
            <person name="Saurat O."/>
            <person name="Scarpelli C."/>
            <person name="Schiex T."/>
            <person name="Segurens B."/>
            <person name="Severin A.J."/>
            <person name="Sherrier D.J."/>
            <person name="Shi R."/>
            <person name="Sims S."/>
            <person name="Singer S.R."/>
            <person name="Sinharoy S."/>
            <person name="Sterck L."/>
            <person name="Viollet A."/>
            <person name="Wang B.B."/>
            <person name="Wang K."/>
            <person name="Wang M."/>
            <person name="Wang X."/>
            <person name="Warfsmann J."/>
            <person name="Weissenbach J."/>
            <person name="White D.D."/>
            <person name="White J.D."/>
            <person name="Wiley G.B."/>
            <person name="Wincker P."/>
            <person name="Xing Y."/>
            <person name="Yang L."/>
            <person name="Yao Z."/>
            <person name="Ying F."/>
            <person name="Zhai J."/>
            <person name="Zhou L."/>
            <person name="Zuber A."/>
            <person name="Denarie J."/>
            <person name="Dixon R.A."/>
            <person name="May G.D."/>
            <person name="Schwartz D.C."/>
            <person name="Rogers J."/>
            <person name="Quetier F."/>
            <person name="Town C.D."/>
            <person name="Roe B.A."/>
        </authorList>
    </citation>
    <scope>NUCLEOTIDE SEQUENCE [LARGE SCALE GENOMIC DNA]</scope>
    <source>
        <strain evidence="2">A17</strain>
        <strain evidence="3 4">cv. Jemalong A17</strain>
    </source>
</reference>
<dbReference type="AlphaFoldDB" id="G7J0Y4"/>
<reference evidence="2 4" key="2">
    <citation type="journal article" date="2014" name="BMC Genomics">
        <title>An improved genome release (version Mt4.0) for the model legume Medicago truncatula.</title>
        <authorList>
            <person name="Tang H."/>
            <person name="Krishnakumar V."/>
            <person name="Bidwell S."/>
            <person name="Rosen B."/>
            <person name="Chan A."/>
            <person name="Zhou S."/>
            <person name="Gentzbittel L."/>
            <person name="Childs K.L."/>
            <person name="Yandell M."/>
            <person name="Gundlach H."/>
            <person name="Mayer K.F."/>
            <person name="Schwartz D.C."/>
            <person name="Town C.D."/>
        </authorList>
    </citation>
    <scope>GENOME REANNOTATION</scope>
    <source>
        <strain evidence="3 4">cv. Jemalong A17</strain>
    </source>
</reference>
<dbReference type="GO" id="GO:0003735">
    <property type="term" value="F:structural constituent of ribosome"/>
    <property type="evidence" value="ECO:0007669"/>
    <property type="project" value="InterPro"/>
</dbReference>
<reference evidence="3" key="3">
    <citation type="submission" date="2015-04" db="UniProtKB">
        <authorList>
            <consortium name="EnsemblPlants"/>
        </authorList>
    </citation>
    <scope>IDENTIFICATION</scope>
    <source>
        <strain evidence="3">cv. Jemalong A17</strain>
    </source>
</reference>
<sequence>MCWALPESQKNERRQIPFGRLLSEIFVQGQLLKHLKNCGVSSDEELGTVVGKIINGKTLKSMYLIEKVNLHEEDLKIETIQSDLMTDFPLISKEDNHEVLYQFIKAHFKETGEIISYASILDKMGGAPLKVKGKRTKNVEKDDASAPKPKRAKTVKTEGSTALSTLLMKSFRRKEPRSLRFEMLLGKLLFVKKLFRRKDPKEKEIIRKLPRITPEMEQRAKEVAADELAKQKKLVELYRKQRDEKLKAAGFAESGSLDAEKAAEFVTLVAEVEKQTVKEATGLLQEDLTKGKRTSEAAASEYASEAARS</sequence>
<proteinExistence type="predicted"/>
<dbReference type="EMBL" id="CM001219">
    <property type="protein sequence ID" value="AES69812.2"/>
    <property type="molecule type" value="Genomic_DNA"/>
</dbReference>
<evidence type="ECO:0000256" key="1">
    <source>
        <dbReference type="SAM" id="MobiDB-lite"/>
    </source>
</evidence>
<name>G7J0Y4_MEDTR</name>
<dbReference type="InterPro" id="IPR056366">
    <property type="entry name" value="Ribosomal_eL24"/>
</dbReference>
<dbReference type="HOGENOM" id="CLU_015296_2_0_1"/>
<dbReference type="PaxDb" id="3880-AES69812"/>
<dbReference type="PANTHER" id="PTHR10792">
    <property type="entry name" value="60S RIBOSOMAL PROTEIN L24"/>
    <property type="match status" value="1"/>
</dbReference>
<protein>
    <submittedName>
        <fullName evidence="2 3">Uncharacterized protein</fullName>
    </submittedName>
</protein>
<dbReference type="Proteomes" id="UP000002051">
    <property type="component" value="Chromosome 3"/>
</dbReference>
<gene>
    <name evidence="2" type="ordered locus">MTR_3g035410</name>
</gene>
<evidence type="ECO:0000313" key="4">
    <source>
        <dbReference type="Proteomes" id="UP000002051"/>
    </source>
</evidence>
<dbReference type="GO" id="GO:0005730">
    <property type="term" value="C:nucleolus"/>
    <property type="evidence" value="ECO:0000318"/>
    <property type="project" value="GO_Central"/>
</dbReference>
<feature type="region of interest" description="Disordered" evidence="1">
    <location>
        <begin position="283"/>
        <end position="309"/>
    </location>
</feature>
<accession>G7J0Y4</accession>
<dbReference type="PANTHER" id="PTHR10792:SF8">
    <property type="entry name" value="RIBOSOME BIOGENESIS PROTEIN RLP24-RELATED"/>
    <property type="match status" value="1"/>
</dbReference>